<sequence>MKNQLQQQLAMMDQAESKPMPIQFAGVSANAELVLDLFYFLATGYDIYGLTETIS</sequence>
<protein>
    <submittedName>
        <fullName evidence="1">Uncharacterized protein</fullName>
    </submittedName>
</protein>
<keyword evidence="2" id="KW-1185">Reference proteome</keyword>
<evidence type="ECO:0000313" key="1">
    <source>
        <dbReference type="EMBL" id="MBB5188748.1"/>
    </source>
</evidence>
<dbReference type="Proteomes" id="UP000536640">
    <property type="component" value="Unassembled WGS sequence"/>
</dbReference>
<proteinExistence type="predicted"/>
<gene>
    <name evidence="1" type="ORF">HNQ57_003039</name>
</gene>
<evidence type="ECO:0000313" key="2">
    <source>
        <dbReference type="Proteomes" id="UP000536640"/>
    </source>
</evidence>
<dbReference type="AlphaFoldDB" id="A0A840R8A2"/>
<organism evidence="1 2">
    <name type="scientific">Zhongshania antarctica</name>
    <dbReference type="NCBI Taxonomy" id="641702"/>
    <lineage>
        <taxon>Bacteria</taxon>
        <taxon>Pseudomonadati</taxon>
        <taxon>Pseudomonadota</taxon>
        <taxon>Gammaproteobacteria</taxon>
        <taxon>Cellvibrionales</taxon>
        <taxon>Spongiibacteraceae</taxon>
        <taxon>Zhongshania</taxon>
    </lineage>
</organism>
<comment type="caution">
    <text evidence="1">The sequence shown here is derived from an EMBL/GenBank/DDBJ whole genome shotgun (WGS) entry which is preliminary data.</text>
</comment>
<accession>A0A840R8A2</accession>
<dbReference type="EMBL" id="JACHHW010000009">
    <property type="protein sequence ID" value="MBB5188748.1"/>
    <property type="molecule type" value="Genomic_DNA"/>
</dbReference>
<reference evidence="1 2" key="1">
    <citation type="submission" date="2020-08" db="EMBL/GenBank/DDBJ databases">
        <title>Genomic Encyclopedia of Type Strains, Phase IV (KMG-IV): sequencing the most valuable type-strain genomes for metagenomic binning, comparative biology and taxonomic classification.</title>
        <authorList>
            <person name="Goeker M."/>
        </authorList>
    </citation>
    <scope>NUCLEOTIDE SEQUENCE [LARGE SCALE GENOMIC DNA]</scope>
    <source>
        <strain evidence="1 2">DSM 25701</strain>
    </source>
</reference>
<dbReference type="RefSeq" id="WP_184464353.1">
    <property type="nucleotide sequence ID" value="NZ_JACHHW010000009.1"/>
</dbReference>
<name>A0A840R8A2_9GAMM</name>